<comment type="caution">
    <text evidence="1">The sequence shown here is derived from an EMBL/GenBank/DDBJ whole genome shotgun (WGS) entry which is preliminary data.</text>
</comment>
<dbReference type="EMBL" id="MCGO01000011">
    <property type="protein sequence ID" value="ORY48547.1"/>
    <property type="molecule type" value="Genomic_DNA"/>
</dbReference>
<dbReference type="PANTHER" id="PTHR12203:SF35">
    <property type="entry name" value="PROTEIN O-GLUCOSYLTRANSFERASE 1"/>
    <property type="match status" value="1"/>
</dbReference>
<organism evidence="1 2">
    <name type="scientific">Rhizoclosmatium globosum</name>
    <dbReference type="NCBI Taxonomy" id="329046"/>
    <lineage>
        <taxon>Eukaryota</taxon>
        <taxon>Fungi</taxon>
        <taxon>Fungi incertae sedis</taxon>
        <taxon>Chytridiomycota</taxon>
        <taxon>Chytridiomycota incertae sedis</taxon>
        <taxon>Chytridiomycetes</taxon>
        <taxon>Chytridiales</taxon>
        <taxon>Chytriomycetaceae</taxon>
        <taxon>Rhizoclosmatium</taxon>
    </lineage>
</organism>
<name>A0A1Y2CNJ8_9FUNG</name>
<proteinExistence type="predicted"/>
<gene>
    <name evidence="1" type="ORF">BCR33DRAFT_763679</name>
</gene>
<dbReference type="AlphaFoldDB" id="A0A1Y2CNJ8"/>
<keyword evidence="2" id="KW-1185">Reference proteome</keyword>
<dbReference type="OrthoDB" id="541052at2759"/>
<evidence type="ECO:0000313" key="1">
    <source>
        <dbReference type="EMBL" id="ORY48547.1"/>
    </source>
</evidence>
<evidence type="ECO:0000313" key="2">
    <source>
        <dbReference type="Proteomes" id="UP000193642"/>
    </source>
</evidence>
<dbReference type="Proteomes" id="UP000193642">
    <property type="component" value="Unassembled WGS sequence"/>
</dbReference>
<sequence length="381" mass="43542">MCFSGVRQKRVLLLLLLAATLSTLLFFTPKQTIDRPRVSSGLGLSPEVLAEWLLLNGNKCDADITVYDQIARDLAPWKAKGYIDSKELASDKLDLAKDKIVEYNNGQFSNYPKEAEELFDGIAPLLKKANTKQFLFIINGFDEPRIVKADPGYKSPYKDTNDVFKMSDCYRTHYDSVLPNGQNLFSGNKTIRSLHGFFMKPDTFGTLNADIPIFSQAKHNCNLDILIPLKYHIEVAHDGVNDVIPWSEKLPAFFWRGSTTGGSYRVGDPWPKYHRTRLIDWAQQYELKHPGSTFDGGDPRHVNWPSKSDRLKIDVGFCWLAQHDSDTGSEIQFKYGLKHSLNFEETQRYKYLLVVDGNTWPSRLQAYLYTLEYLQTFTIGD</sequence>
<protein>
    <recommendedName>
        <fullName evidence="3">Glycosyl transferase CAP10 domain-containing protein</fullName>
    </recommendedName>
</protein>
<dbReference type="PANTHER" id="PTHR12203">
    <property type="entry name" value="KDEL LYS-ASP-GLU-LEU CONTAINING - RELATED"/>
    <property type="match status" value="1"/>
</dbReference>
<dbReference type="InterPro" id="IPR051091">
    <property type="entry name" value="O-Glucosyltr/Glycosyltrsf_90"/>
</dbReference>
<accession>A0A1Y2CNJ8</accession>
<evidence type="ECO:0008006" key="3">
    <source>
        <dbReference type="Google" id="ProtNLM"/>
    </source>
</evidence>
<reference evidence="1 2" key="1">
    <citation type="submission" date="2016-07" db="EMBL/GenBank/DDBJ databases">
        <title>Pervasive Adenine N6-methylation of Active Genes in Fungi.</title>
        <authorList>
            <consortium name="DOE Joint Genome Institute"/>
            <person name="Mondo S.J."/>
            <person name="Dannebaum R.O."/>
            <person name="Kuo R.C."/>
            <person name="Labutti K."/>
            <person name="Haridas S."/>
            <person name="Kuo A."/>
            <person name="Salamov A."/>
            <person name="Ahrendt S.R."/>
            <person name="Lipzen A."/>
            <person name="Sullivan W."/>
            <person name="Andreopoulos W.B."/>
            <person name="Clum A."/>
            <person name="Lindquist E."/>
            <person name="Daum C."/>
            <person name="Ramamoorthy G.K."/>
            <person name="Gryganskyi A."/>
            <person name="Culley D."/>
            <person name="Magnuson J.K."/>
            <person name="James T.Y."/>
            <person name="O'Malley M.A."/>
            <person name="Stajich J.E."/>
            <person name="Spatafora J.W."/>
            <person name="Visel A."/>
            <person name="Grigoriev I.V."/>
        </authorList>
    </citation>
    <scope>NUCLEOTIDE SEQUENCE [LARGE SCALE GENOMIC DNA]</scope>
    <source>
        <strain evidence="1 2">JEL800</strain>
    </source>
</reference>